<dbReference type="InterPro" id="IPR039657">
    <property type="entry name" value="Dimethylallyltransferase"/>
</dbReference>
<dbReference type="SUPFAM" id="SSF52540">
    <property type="entry name" value="P-loop containing nucleoside triphosphate hydrolases"/>
    <property type="match status" value="2"/>
</dbReference>
<dbReference type="GO" id="GO:0005739">
    <property type="term" value="C:mitochondrion"/>
    <property type="evidence" value="ECO:0007669"/>
    <property type="project" value="TreeGrafter"/>
</dbReference>
<comment type="function">
    <text evidence="5">Catalyzes the transfer of a dimethylallyl group onto the adenine at position 37.</text>
</comment>
<comment type="similarity">
    <text evidence="1 5 7">Belongs to the IPP transferase family.</text>
</comment>
<dbReference type="HAMAP" id="MF_00185">
    <property type="entry name" value="IPP_trans"/>
    <property type="match status" value="1"/>
</dbReference>
<keyword evidence="5" id="KW-0963">Cytoplasm</keyword>
<protein>
    <recommendedName>
        <fullName evidence="5 6">tRNA dimethylallyltransferase</fullName>
        <ecNumber evidence="5 6">2.5.1.75</ecNumber>
    </recommendedName>
</protein>
<evidence type="ECO:0000256" key="3">
    <source>
        <dbReference type="ARBA" id="ARBA00022741"/>
    </source>
</evidence>
<evidence type="ECO:0000256" key="4">
    <source>
        <dbReference type="ARBA" id="ARBA00022840"/>
    </source>
</evidence>
<evidence type="ECO:0000256" key="5">
    <source>
        <dbReference type="PIRNR" id="PIRNR039110"/>
    </source>
</evidence>
<evidence type="ECO:0000256" key="2">
    <source>
        <dbReference type="ARBA" id="ARBA00022679"/>
    </source>
</evidence>
<proteinExistence type="inferred from homology"/>
<evidence type="ECO:0000313" key="11">
    <source>
        <dbReference type="Proteomes" id="UP000799776"/>
    </source>
</evidence>
<feature type="domain" description="C2H2-type" evidence="9">
    <location>
        <begin position="414"/>
        <end position="437"/>
    </location>
</feature>
<dbReference type="Proteomes" id="UP000799776">
    <property type="component" value="Unassembled WGS sequence"/>
</dbReference>
<dbReference type="InterPro" id="IPR030666">
    <property type="entry name" value="IPP_transferase_euk"/>
</dbReference>
<dbReference type="Pfam" id="PF12874">
    <property type="entry name" value="zf-met"/>
    <property type="match status" value="1"/>
</dbReference>
<dbReference type="PANTHER" id="PTHR11088:SF89">
    <property type="entry name" value="TRNA DIMETHYLALLYLTRANSFERASE"/>
    <property type="match status" value="1"/>
</dbReference>
<dbReference type="InterPro" id="IPR036236">
    <property type="entry name" value="Znf_C2H2_sf"/>
</dbReference>
<dbReference type="OrthoDB" id="775260at2759"/>
<dbReference type="NCBIfam" id="TIGR00174">
    <property type="entry name" value="miaA"/>
    <property type="match status" value="1"/>
</dbReference>
<dbReference type="Gene3D" id="1.10.20.140">
    <property type="match status" value="1"/>
</dbReference>
<name>A0A9P4HS55_9PEZI</name>
<dbReference type="InterPro" id="IPR013087">
    <property type="entry name" value="Znf_C2H2_type"/>
</dbReference>
<keyword evidence="4 5" id="KW-0067">ATP-binding</keyword>
<dbReference type="PANTHER" id="PTHR11088">
    <property type="entry name" value="TRNA DIMETHYLALLYLTRANSFERASE"/>
    <property type="match status" value="1"/>
</dbReference>
<evidence type="ECO:0000259" key="9">
    <source>
        <dbReference type="Pfam" id="PF12874"/>
    </source>
</evidence>
<dbReference type="Gene3D" id="3.30.160.60">
    <property type="entry name" value="Classic Zinc Finger"/>
    <property type="match status" value="1"/>
</dbReference>
<organism evidence="10 11">
    <name type="scientific">Saccharata proteae CBS 121410</name>
    <dbReference type="NCBI Taxonomy" id="1314787"/>
    <lineage>
        <taxon>Eukaryota</taxon>
        <taxon>Fungi</taxon>
        <taxon>Dikarya</taxon>
        <taxon>Ascomycota</taxon>
        <taxon>Pezizomycotina</taxon>
        <taxon>Dothideomycetes</taxon>
        <taxon>Dothideomycetes incertae sedis</taxon>
        <taxon>Botryosphaeriales</taxon>
        <taxon>Saccharataceae</taxon>
        <taxon>Saccharata</taxon>
    </lineage>
</organism>
<keyword evidence="5 6" id="KW-0819">tRNA processing</keyword>
<comment type="caution">
    <text evidence="10">The sequence shown here is derived from an EMBL/GenBank/DDBJ whole genome shotgun (WGS) entry which is preliminary data.</text>
</comment>
<feature type="compositionally biased region" description="Basic and acidic residues" evidence="8">
    <location>
        <begin position="475"/>
        <end position="486"/>
    </location>
</feature>
<dbReference type="PIRSF" id="PIRSF039110">
    <property type="entry name" value="IPP_transferase"/>
    <property type="match status" value="1"/>
</dbReference>
<dbReference type="InterPro" id="IPR027417">
    <property type="entry name" value="P-loop_NTPase"/>
</dbReference>
<keyword evidence="3 5" id="KW-0547">Nucleotide-binding</keyword>
<dbReference type="Gene3D" id="3.40.50.300">
    <property type="entry name" value="P-loop containing nucleotide triphosphate hydrolases"/>
    <property type="match status" value="1"/>
</dbReference>
<dbReference type="GO" id="GO:0052381">
    <property type="term" value="F:tRNA dimethylallyltransferase activity"/>
    <property type="evidence" value="ECO:0007669"/>
    <property type="project" value="UniProtKB-UniRule"/>
</dbReference>
<evidence type="ECO:0000256" key="6">
    <source>
        <dbReference type="RuleBase" id="RU003783"/>
    </source>
</evidence>
<feature type="compositionally biased region" description="Basic residues" evidence="8">
    <location>
        <begin position="433"/>
        <end position="448"/>
    </location>
</feature>
<dbReference type="GO" id="GO:0005524">
    <property type="term" value="F:ATP binding"/>
    <property type="evidence" value="ECO:0007669"/>
    <property type="project" value="UniProtKB-UniRule"/>
</dbReference>
<keyword evidence="2 5" id="KW-0808">Transferase</keyword>
<evidence type="ECO:0000256" key="7">
    <source>
        <dbReference type="RuleBase" id="RU003785"/>
    </source>
</evidence>
<dbReference type="EC" id="2.5.1.75" evidence="5 6"/>
<sequence>MFRKALNSFCNMARTPPKKPVIAVVGATGTGKSQLAVELAKRFHGEIINSDAMQLYEGLPVITNKHPIDERAGIPHHLLGSIKLHEEPWTVTQFVGEALSVINDIHARGKVPILVGGTHYYIQSLLFNDSLSVEDETPDNKNPKAESQETFPILNQPPEIILAKLREVDPVMADRWHPNDIRKISASLEIYLRTGKTASQTYEEQRQRALPPDPHQKASLMRFPALILWPHASTETLRTRLDTRVDKMLAAGLLSEVASLHSFLEAQSAADKPVDRTHGIWVSIGYKEFEAYQRATLDPSASAADLVALKAEAVAKTQAATRQYARRQLRWIRIKLLYALAAAHQQDSIFLLDGTDLSRWEESVQKLALDLAERFLGGEELPRPQSLSAVAAENLVLTKEFDARGDTEARIRRVCEVCDMVCVTENNWTQHVQSRRHKMRQKKQRERRRREEGLVEGSARPVQTLEGAQSQSTEDSEHGDFSKKET</sequence>
<evidence type="ECO:0000256" key="1">
    <source>
        <dbReference type="ARBA" id="ARBA00005842"/>
    </source>
</evidence>
<evidence type="ECO:0000313" key="10">
    <source>
        <dbReference type="EMBL" id="KAF2084636.1"/>
    </source>
</evidence>
<dbReference type="GO" id="GO:0006400">
    <property type="term" value="P:tRNA modification"/>
    <property type="evidence" value="ECO:0007669"/>
    <property type="project" value="TreeGrafter"/>
</dbReference>
<evidence type="ECO:0000256" key="8">
    <source>
        <dbReference type="SAM" id="MobiDB-lite"/>
    </source>
</evidence>
<comment type="catalytic activity">
    <reaction evidence="5 6">
        <text>adenosine(37) in tRNA + dimethylallyl diphosphate = N(6)-dimethylallyladenosine(37) in tRNA + diphosphate</text>
        <dbReference type="Rhea" id="RHEA:26482"/>
        <dbReference type="Rhea" id="RHEA-COMP:10162"/>
        <dbReference type="Rhea" id="RHEA-COMP:10375"/>
        <dbReference type="ChEBI" id="CHEBI:33019"/>
        <dbReference type="ChEBI" id="CHEBI:57623"/>
        <dbReference type="ChEBI" id="CHEBI:74411"/>
        <dbReference type="ChEBI" id="CHEBI:74415"/>
        <dbReference type="EC" id="2.5.1.75"/>
    </reaction>
</comment>
<gene>
    <name evidence="10" type="ORF">K490DRAFT_48761</name>
</gene>
<reference evidence="10" key="1">
    <citation type="journal article" date="2020" name="Stud. Mycol.">
        <title>101 Dothideomycetes genomes: a test case for predicting lifestyles and emergence of pathogens.</title>
        <authorList>
            <person name="Haridas S."/>
            <person name="Albert R."/>
            <person name="Binder M."/>
            <person name="Bloem J."/>
            <person name="Labutti K."/>
            <person name="Salamov A."/>
            <person name="Andreopoulos B."/>
            <person name="Baker S."/>
            <person name="Barry K."/>
            <person name="Bills G."/>
            <person name="Bluhm B."/>
            <person name="Cannon C."/>
            <person name="Castanera R."/>
            <person name="Culley D."/>
            <person name="Daum C."/>
            <person name="Ezra D."/>
            <person name="Gonzalez J."/>
            <person name="Henrissat B."/>
            <person name="Kuo A."/>
            <person name="Liang C."/>
            <person name="Lipzen A."/>
            <person name="Lutzoni F."/>
            <person name="Magnuson J."/>
            <person name="Mondo S."/>
            <person name="Nolan M."/>
            <person name="Ohm R."/>
            <person name="Pangilinan J."/>
            <person name="Park H.-J."/>
            <person name="Ramirez L."/>
            <person name="Alfaro M."/>
            <person name="Sun H."/>
            <person name="Tritt A."/>
            <person name="Yoshinaga Y."/>
            <person name="Zwiers L.-H."/>
            <person name="Turgeon B."/>
            <person name="Goodwin S."/>
            <person name="Spatafora J."/>
            <person name="Crous P."/>
            <person name="Grigoriev I."/>
        </authorList>
    </citation>
    <scope>NUCLEOTIDE SEQUENCE</scope>
    <source>
        <strain evidence="10">CBS 121410</strain>
    </source>
</reference>
<dbReference type="InterPro" id="IPR018022">
    <property type="entry name" value="IPT"/>
</dbReference>
<dbReference type="AlphaFoldDB" id="A0A9P4HS55"/>
<dbReference type="EMBL" id="ML978739">
    <property type="protein sequence ID" value="KAF2084636.1"/>
    <property type="molecule type" value="Genomic_DNA"/>
</dbReference>
<feature type="region of interest" description="Disordered" evidence="8">
    <location>
        <begin position="432"/>
        <end position="486"/>
    </location>
</feature>
<dbReference type="SUPFAM" id="SSF57667">
    <property type="entry name" value="beta-beta-alpha zinc fingers"/>
    <property type="match status" value="1"/>
</dbReference>
<dbReference type="Pfam" id="PF01715">
    <property type="entry name" value="IPPT"/>
    <property type="match status" value="1"/>
</dbReference>
<accession>A0A9P4HS55</accession>
<keyword evidence="11" id="KW-1185">Reference proteome</keyword>